<gene>
    <name evidence="2" type="ORF">XAT740_LOCUS49082</name>
</gene>
<dbReference type="EMBL" id="CAJNOR010007184">
    <property type="protein sequence ID" value="CAF1612434.1"/>
    <property type="molecule type" value="Genomic_DNA"/>
</dbReference>
<evidence type="ECO:0000313" key="3">
    <source>
        <dbReference type="Proteomes" id="UP000663828"/>
    </source>
</evidence>
<feature type="domain" description="Reverse transcriptase" evidence="1">
    <location>
        <begin position="316"/>
        <end position="553"/>
    </location>
</feature>
<reference evidence="2" key="1">
    <citation type="submission" date="2021-02" db="EMBL/GenBank/DDBJ databases">
        <authorList>
            <person name="Nowell W R."/>
        </authorList>
    </citation>
    <scope>NUCLEOTIDE SEQUENCE</scope>
</reference>
<dbReference type="PANTHER" id="PTHR21301:SF10">
    <property type="entry name" value="REVERSE TRANSCRIPTASE DOMAIN-CONTAINING PROTEIN"/>
    <property type="match status" value="1"/>
</dbReference>
<dbReference type="InterPro" id="IPR000477">
    <property type="entry name" value="RT_dom"/>
</dbReference>
<sequence length="553" mass="64236">MDESSLSAEEILRNKKSIDEPSRDFRVKATQLYLIVAKGEYDFQNERLDRLLKDFPPDTYDVPLTQEQQAVIDNKVDDDDNDGGNHPSLTQRVRTQTDLNHENRIESKGSEMFSEYVEISRTQRQRDALRNTESKKDESCTVKRFHAPSIINETNLSLDRAEYDLLKLGPKYIPDNPHLAHKRMKNEIDVVMGKIKKIFGEHGWILPVQRFELFQGSLTKILTGCHDKYHPSDHLKTIKSLERKFEATKTIIRKTDKSKVFHLGTTDDHINKARTHMMKTDAYQDLKGRNPLDALVSRTNEFLYAIWVNKHITQKHCENLKIQRSETELAHLYFLPKAHKPNTPLRPIVAGMKSPTIGISKWLDDVLRPLFNQLASETAIENGTQLIKSVERCSENYLTSSTTFISMDVTDLYTMIPQEGAVIAIKRLLEEHNLKQIDGIKKEIILALTRFVLTNNYFYFDGSYYKQIKGGAMGSPLTLTIANTYMYFVERPIAKWAKRTFSLYYRYIDDLFIMSNVHEDILEGLVRFWNRIDSSIIFFRINRKERSIPGSRF</sequence>
<dbReference type="Proteomes" id="UP000663828">
    <property type="component" value="Unassembled WGS sequence"/>
</dbReference>
<dbReference type="PROSITE" id="PS50878">
    <property type="entry name" value="RT_POL"/>
    <property type="match status" value="1"/>
</dbReference>
<dbReference type="InterPro" id="IPR043502">
    <property type="entry name" value="DNA/RNA_pol_sf"/>
</dbReference>
<protein>
    <recommendedName>
        <fullName evidence="1">Reverse transcriptase domain-containing protein</fullName>
    </recommendedName>
</protein>
<dbReference type="AlphaFoldDB" id="A0A816BMH9"/>
<comment type="caution">
    <text evidence="2">The sequence shown here is derived from an EMBL/GenBank/DDBJ whole genome shotgun (WGS) entry which is preliminary data.</text>
</comment>
<evidence type="ECO:0000313" key="2">
    <source>
        <dbReference type="EMBL" id="CAF1612434.1"/>
    </source>
</evidence>
<dbReference type="PANTHER" id="PTHR21301">
    <property type="entry name" value="REVERSE TRANSCRIPTASE"/>
    <property type="match status" value="1"/>
</dbReference>
<accession>A0A816BMH9</accession>
<organism evidence="2 3">
    <name type="scientific">Adineta ricciae</name>
    <name type="common">Rotifer</name>
    <dbReference type="NCBI Taxonomy" id="249248"/>
    <lineage>
        <taxon>Eukaryota</taxon>
        <taxon>Metazoa</taxon>
        <taxon>Spiralia</taxon>
        <taxon>Gnathifera</taxon>
        <taxon>Rotifera</taxon>
        <taxon>Eurotatoria</taxon>
        <taxon>Bdelloidea</taxon>
        <taxon>Adinetida</taxon>
        <taxon>Adinetidae</taxon>
        <taxon>Adineta</taxon>
    </lineage>
</organism>
<evidence type="ECO:0000259" key="1">
    <source>
        <dbReference type="PROSITE" id="PS50878"/>
    </source>
</evidence>
<proteinExistence type="predicted"/>
<name>A0A816BMH9_ADIRI</name>
<dbReference type="SUPFAM" id="SSF56672">
    <property type="entry name" value="DNA/RNA polymerases"/>
    <property type="match status" value="1"/>
</dbReference>
<keyword evidence="3" id="KW-1185">Reference proteome</keyword>